<feature type="compositionally biased region" description="Basic residues" evidence="1">
    <location>
        <begin position="868"/>
        <end position="877"/>
    </location>
</feature>
<proteinExistence type="predicted"/>
<keyword evidence="4" id="KW-1185">Reference proteome</keyword>
<evidence type="ECO:0000259" key="2">
    <source>
        <dbReference type="Pfam" id="PF05170"/>
    </source>
</evidence>
<reference evidence="3 4" key="1">
    <citation type="submission" date="2019-04" db="EMBL/GenBank/DDBJ databases">
        <title>Psychroflexus halotolerans sp. nov., isolated from a marine solar saltern.</title>
        <authorList>
            <person name="Feng X."/>
        </authorList>
    </citation>
    <scope>NUCLEOTIDE SEQUENCE [LARGE SCALE GENOMIC DNA]</scope>
    <source>
        <strain evidence="3 4">WDS2C27</strain>
    </source>
</reference>
<dbReference type="InterPro" id="IPR007844">
    <property type="entry name" value="AsmA"/>
</dbReference>
<evidence type="ECO:0000313" key="4">
    <source>
        <dbReference type="Proteomes" id="UP000306552"/>
    </source>
</evidence>
<comment type="caution">
    <text evidence="3">The sequence shown here is derived from an EMBL/GenBank/DDBJ whole genome shotgun (WGS) entry which is preliminary data.</text>
</comment>
<protein>
    <submittedName>
        <fullName evidence="3">AsmA family protein</fullName>
    </submittedName>
</protein>
<dbReference type="InterPro" id="IPR052894">
    <property type="entry name" value="AsmA-related"/>
</dbReference>
<name>A0A4U5TQH2_9FLAO</name>
<dbReference type="PANTHER" id="PTHR30441:SF8">
    <property type="entry name" value="DUF748 DOMAIN-CONTAINING PROTEIN"/>
    <property type="match status" value="1"/>
</dbReference>
<feature type="compositionally biased region" description="Low complexity" evidence="1">
    <location>
        <begin position="529"/>
        <end position="546"/>
    </location>
</feature>
<feature type="domain" description="AsmA" evidence="2">
    <location>
        <begin position="1"/>
        <end position="640"/>
    </location>
</feature>
<dbReference type="PANTHER" id="PTHR30441">
    <property type="entry name" value="DUF748 DOMAIN-CONTAINING PROTEIN"/>
    <property type="match status" value="1"/>
</dbReference>
<dbReference type="EMBL" id="SWMU01000002">
    <property type="protein sequence ID" value="TKS56447.1"/>
    <property type="molecule type" value="Genomic_DNA"/>
</dbReference>
<dbReference type="GO" id="GO:0005886">
    <property type="term" value="C:plasma membrane"/>
    <property type="evidence" value="ECO:0007669"/>
    <property type="project" value="TreeGrafter"/>
</dbReference>
<dbReference type="Pfam" id="PF05170">
    <property type="entry name" value="AsmA"/>
    <property type="match status" value="1"/>
</dbReference>
<accession>A0A4U5TQH2</accession>
<dbReference type="RefSeq" id="WP_138931549.1">
    <property type="nucleotide sequence ID" value="NZ_SWMU01000002.1"/>
</dbReference>
<organism evidence="3 4">
    <name type="scientific">Mesohalobacter halotolerans</name>
    <dbReference type="NCBI Taxonomy" id="1883405"/>
    <lineage>
        <taxon>Bacteria</taxon>
        <taxon>Pseudomonadati</taxon>
        <taxon>Bacteroidota</taxon>
        <taxon>Flavobacteriia</taxon>
        <taxon>Flavobacteriales</taxon>
        <taxon>Flavobacteriaceae</taxon>
        <taxon>Mesohalobacter</taxon>
    </lineage>
</organism>
<evidence type="ECO:0000313" key="3">
    <source>
        <dbReference type="EMBL" id="TKS56447.1"/>
    </source>
</evidence>
<gene>
    <name evidence="3" type="ORF">FCN74_05225</name>
</gene>
<feature type="region of interest" description="Disordered" evidence="1">
    <location>
        <begin position="521"/>
        <end position="547"/>
    </location>
</feature>
<feature type="region of interest" description="Disordered" evidence="1">
    <location>
        <begin position="833"/>
        <end position="877"/>
    </location>
</feature>
<sequence length="877" mass="96775">MKKALKITGIVLLVLVLLLAVAPFLFQDQIEKSIKKTVNKNVNAQVEWSSLNLSLLSNFPNAKVGLENLSIINNKPFEGDTLFYAKEFELKMGLFEIFDTKNLKVDGIFMDNAVVNIIANRDGIANYDIQKASDTAQDEPSNNSSTEDALNLELSAYQISNSKIIYQDAEAMKLTLEHFNHTGQGDFSKNVFVLKTHTDAKVSFVYDSTAYLSQNNIVLDADLAMDLDQMRFSFKDNKALINQLPLAFDGYVQINDSSQELDINFTTPNSDFKNLLALVPEEYAGNFDGVSTQGEFNLDGRLHGVIDDKHIPKINIVLNSQNAEFQYKDLPKKVGNINLDLKLLNESGLVEDTTIDINTIDFSIDQDRFSGSAHFKNLTKNMKADIVAEGVINLNNLSQAYPVETKLGLNGVLNADFETHFDRNSIENEQYQNIKSKGQLQLTDFKYASEELANPFEIKTALVKFNRGDAELSNFNMTTGQTDIQAQGKLNNLIGYMFSDEDLKGSFKANSNRFRVNDFMTTSAEESSKPTGSESSEESTSQVSTEEAIKIPSQLDLSLDFTAKEVVYENYNLKNATGQLSIKDQKASLNKIQADLFGGKVLVDGNVSTKTETPTFGMSLQLQNIDIASSMQDVGLLKGFTPILKSLVGKFTTEFDFSGDMTEGLSPILTSLKGSGLANIIQARVEPSKMPLTNSLNSQLNVIDFNKLKLNDVATTFKFNNGAVNVKPVKFKIEDIDVNLQGSHSLNNVMDYTVNLNLPAKYFGNEIGSQLAKLSITKVKNMKVDLPIGISGNLKQPTIKVDMQSAVSNLTNQIIEQQKDELIGKAGEELTNLLGGNSKNDKASDSTSTEDDKVEETVKNVLGGLLGGKKKKKENDN</sequence>
<dbReference type="Proteomes" id="UP000306552">
    <property type="component" value="Unassembled WGS sequence"/>
</dbReference>
<dbReference type="AlphaFoldDB" id="A0A4U5TQH2"/>
<dbReference type="GO" id="GO:0090313">
    <property type="term" value="P:regulation of protein targeting to membrane"/>
    <property type="evidence" value="ECO:0007669"/>
    <property type="project" value="TreeGrafter"/>
</dbReference>
<evidence type="ECO:0000256" key="1">
    <source>
        <dbReference type="SAM" id="MobiDB-lite"/>
    </source>
</evidence>
<dbReference type="OrthoDB" id="596403at2"/>